<dbReference type="CDD" id="cd09272">
    <property type="entry name" value="RNase_HI_RT_Ty1"/>
    <property type="match status" value="1"/>
</dbReference>
<dbReference type="InterPro" id="IPR025724">
    <property type="entry name" value="GAG-pre-integrase_dom"/>
</dbReference>
<dbReference type="PANTHER" id="PTHR42648">
    <property type="entry name" value="TRANSPOSASE, PUTATIVE-RELATED"/>
    <property type="match status" value="1"/>
</dbReference>
<dbReference type="InterPro" id="IPR036397">
    <property type="entry name" value="RNaseH_sf"/>
</dbReference>
<dbReference type="InterPro" id="IPR043502">
    <property type="entry name" value="DNA/RNA_pol_sf"/>
</dbReference>
<keyword evidence="5" id="KW-0862">Zinc</keyword>
<dbReference type="EMBL" id="CAMAPF010000001">
    <property type="protein sequence ID" value="CAH9050214.1"/>
    <property type="molecule type" value="Genomic_DNA"/>
</dbReference>
<feature type="compositionally biased region" description="Basic and acidic residues" evidence="6">
    <location>
        <begin position="798"/>
        <end position="807"/>
    </location>
</feature>
<name>A0AAV0BVB3_9ASTE</name>
<keyword evidence="1" id="KW-0645">Protease</keyword>
<dbReference type="SUPFAM" id="SSF53098">
    <property type="entry name" value="Ribonuclease H-like"/>
    <property type="match status" value="1"/>
</dbReference>
<gene>
    <name evidence="9" type="ORF">CEPIT_LOCUS51</name>
</gene>
<evidence type="ECO:0000256" key="6">
    <source>
        <dbReference type="SAM" id="MobiDB-lite"/>
    </source>
</evidence>
<keyword evidence="4" id="KW-0378">Hydrolase</keyword>
<dbReference type="PROSITE" id="PS50994">
    <property type="entry name" value="INTEGRASE"/>
    <property type="match status" value="1"/>
</dbReference>
<evidence type="ECO:0000256" key="4">
    <source>
        <dbReference type="ARBA" id="ARBA00022801"/>
    </source>
</evidence>
<feature type="region of interest" description="Disordered" evidence="6">
    <location>
        <begin position="187"/>
        <end position="254"/>
    </location>
</feature>
<dbReference type="Gene3D" id="3.30.420.10">
    <property type="entry name" value="Ribonuclease H-like superfamily/Ribonuclease H"/>
    <property type="match status" value="1"/>
</dbReference>
<dbReference type="GO" id="GO:0003676">
    <property type="term" value="F:nucleic acid binding"/>
    <property type="evidence" value="ECO:0007669"/>
    <property type="project" value="InterPro"/>
</dbReference>
<evidence type="ECO:0000313" key="10">
    <source>
        <dbReference type="Proteomes" id="UP001152523"/>
    </source>
</evidence>
<feature type="compositionally biased region" description="Basic residues" evidence="6">
    <location>
        <begin position="213"/>
        <end position="227"/>
    </location>
</feature>
<keyword evidence="5" id="KW-0863">Zinc-finger</keyword>
<dbReference type="GO" id="GO:0004190">
    <property type="term" value="F:aspartic-type endopeptidase activity"/>
    <property type="evidence" value="ECO:0007669"/>
    <property type="project" value="UniProtKB-KW"/>
</dbReference>
<dbReference type="Pfam" id="PF13976">
    <property type="entry name" value="gag_pre-integrs"/>
    <property type="match status" value="1"/>
</dbReference>
<reference evidence="9" key="1">
    <citation type="submission" date="2022-07" db="EMBL/GenBank/DDBJ databases">
        <authorList>
            <person name="Macas J."/>
            <person name="Novak P."/>
            <person name="Neumann P."/>
        </authorList>
    </citation>
    <scope>NUCLEOTIDE SEQUENCE</scope>
</reference>
<comment type="caution">
    <text evidence="9">The sequence shown here is derived from an EMBL/GenBank/DDBJ whole genome shotgun (WGS) entry which is preliminary data.</text>
</comment>
<dbReference type="Pfam" id="PF07727">
    <property type="entry name" value="RVT_2"/>
    <property type="match status" value="1"/>
</dbReference>
<dbReference type="Pfam" id="PF14223">
    <property type="entry name" value="Retrotran_gag_2"/>
    <property type="match status" value="1"/>
</dbReference>
<feature type="domain" description="Integrase catalytic" evidence="8">
    <location>
        <begin position="503"/>
        <end position="674"/>
    </location>
</feature>
<dbReference type="GO" id="GO:0008270">
    <property type="term" value="F:zinc ion binding"/>
    <property type="evidence" value="ECO:0007669"/>
    <property type="project" value="UniProtKB-KW"/>
</dbReference>
<sequence length="1388" mass="157642">MEKSSSDTMIALTSTNYNMWKPRMEDLLNLKDLADPLDNNGVKPDKKTDEEWAKMNRKTVAQIRQWIDHSVFHHVSQEQSAHTLWEKLSSMYQAKTARNKTPPMRRLVNHKLRGGISVSEHTSQFQDLVNQLSTTGWVLKDEEQAILLLSSLPDNWETLVVTLSNSAPNGTVTMQMVTDALMNEEARRKEAGTDQSYALVSETSRRGGGRNGGRGRGRGRGRARGQSRGRSQARGQSRGRSQARGRSQERGKSVDTNTWFEGYCNHCGHYGHRKRECRKFLREQPQTSQSSSKEDGETMVTMAPDIALVTCGEEACLHVGTHDIEWVIDTAASFHATPHQSLFATYNSGDHGAVKMGNTSFSNIVGIGDVHIQTSVGCTLVLKDVRHVPDLRLNLISGLALDRQGYESQLKEGTWKLSKGSMIIARGHICGTLYKTHVKLCPPSLNDVQAETSPNLWHRRLGHMSVKGLTTLAKKEAIFIDKDVALDPCEHCLFGKQHRVSFSSTRKNHSEILDLIHTDVCGPIEEESLGGNRYFVTFIDDASRKVWAYCLKSKDQVFDRFKIFHTMVERETGKKLKCLRSDNGGEYTSREFSTYCAEHGIRHEKSVPRTPQHNGVAERMNRTIVEKVRCMLSMAKLPKPFWGEAVLTACYLINRSPSVPLNFEVPEKKWSGKDISYSHLKVFGCKAFAHVSKELRQKLDLKSNPCIFIGYGDQEFGYRLWDPEMKKVIRSRDVVFHESQFHDLTPTNKKQHISHAPEDVPVVSHVPINNEEVSDNTEPVNDGPIVVDDVQDGGIPEQGEHSSEGHTDNTQLRRSTRGTVPQRRYPTSEWILLTSEGEPESFREAQSHQDKSNWWEAMRDEMKSLQKNQTYDLVPLPKGKKALKNKWVFKVKKDVKGNIVKHKARLVVKGFQQKQGIDFDEIFSPVVKMMSIRVVLGLVASLNLELEQMDVKTAFLHGDLKEEIYMEQPEGFQVPKEEHLVCRLKKSLYGLKQAPRQWYKKFDSFMVKHQYRRTVADHCVYLKKFPDGKFIILLLYVDDMLIVGQDVSLINNLKQDLSKFFDMKDLGPAQQILGMKIVRDRKARKLFLSQEEYVERVIKRFNMDNAKPVGTPLANHFKLSKESCPSSEKEKEMMKAVPYSSAVGSLMYAMVCTRPDIAHAVGVVSRYLSNPGREHWEAVKWILRYLKGTSKLCLCYGGAKPILEGYTDADMAGDLDSRKSTSSYIFTLVGGPVSWQSKLQRCVALSTTEAEYIAAVEAGKELKWLKRFLQELGFPQEEYIIHCDSQSAMDLSKNSMYHSRTKHIDVRYHWLREAIEEDELKLSKIHTNKNAADMLTKVVPHEKHKLCTSIIGMRELQKKLEGEICRIPAPSKPITSSIPWDGLPSPAH</sequence>
<feature type="compositionally biased region" description="Polar residues" evidence="6">
    <location>
        <begin position="193"/>
        <end position="202"/>
    </location>
</feature>
<evidence type="ECO:0000256" key="3">
    <source>
        <dbReference type="ARBA" id="ARBA00022750"/>
    </source>
</evidence>
<dbReference type="SUPFAM" id="SSF56672">
    <property type="entry name" value="DNA/RNA polymerases"/>
    <property type="match status" value="1"/>
</dbReference>
<evidence type="ECO:0000259" key="8">
    <source>
        <dbReference type="PROSITE" id="PS50994"/>
    </source>
</evidence>
<dbReference type="Proteomes" id="UP001152523">
    <property type="component" value="Unassembled WGS sequence"/>
</dbReference>
<keyword evidence="3" id="KW-0064">Aspartyl protease</keyword>
<dbReference type="Pfam" id="PF00665">
    <property type="entry name" value="rve"/>
    <property type="match status" value="1"/>
</dbReference>
<dbReference type="GO" id="GO:0006508">
    <property type="term" value="P:proteolysis"/>
    <property type="evidence" value="ECO:0007669"/>
    <property type="project" value="UniProtKB-KW"/>
</dbReference>
<protein>
    <submittedName>
        <fullName evidence="9">Uncharacterized protein</fullName>
    </submittedName>
</protein>
<dbReference type="Pfam" id="PF22936">
    <property type="entry name" value="Pol_BBD"/>
    <property type="match status" value="1"/>
</dbReference>
<dbReference type="GO" id="GO:0015074">
    <property type="term" value="P:DNA integration"/>
    <property type="evidence" value="ECO:0007669"/>
    <property type="project" value="InterPro"/>
</dbReference>
<dbReference type="InterPro" id="IPR001878">
    <property type="entry name" value="Znf_CCHC"/>
</dbReference>
<dbReference type="PANTHER" id="PTHR42648:SF28">
    <property type="entry name" value="TRANSPOSON-ENCODED PROTEIN WITH RIBONUCLEASE H-LIKE AND RETROVIRUS ZINC FINGER-LIKE DOMAINS"/>
    <property type="match status" value="1"/>
</dbReference>
<feature type="domain" description="CCHC-type" evidence="7">
    <location>
        <begin position="264"/>
        <end position="279"/>
    </location>
</feature>
<organism evidence="9 10">
    <name type="scientific">Cuscuta epithymum</name>
    <dbReference type="NCBI Taxonomy" id="186058"/>
    <lineage>
        <taxon>Eukaryota</taxon>
        <taxon>Viridiplantae</taxon>
        <taxon>Streptophyta</taxon>
        <taxon>Embryophyta</taxon>
        <taxon>Tracheophyta</taxon>
        <taxon>Spermatophyta</taxon>
        <taxon>Magnoliopsida</taxon>
        <taxon>eudicotyledons</taxon>
        <taxon>Gunneridae</taxon>
        <taxon>Pentapetalae</taxon>
        <taxon>asterids</taxon>
        <taxon>lamiids</taxon>
        <taxon>Solanales</taxon>
        <taxon>Convolvulaceae</taxon>
        <taxon>Cuscuteae</taxon>
        <taxon>Cuscuta</taxon>
        <taxon>Cuscuta subgen. Cuscuta</taxon>
    </lineage>
</organism>
<dbReference type="InterPro" id="IPR012337">
    <property type="entry name" value="RNaseH-like_sf"/>
</dbReference>
<dbReference type="InterPro" id="IPR013103">
    <property type="entry name" value="RVT_2"/>
</dbReference>
<feature type="compositionally biased region" description="Low complexity" evidence="6">
    <location>
        <begin position="228"/>
        <end position="245"/>
    </location>
</feature>
<dbReference type="InterPro" id="IPR039537">
    <property type="entry name" value="Retrotran_Ty1/copia-like"/>
</dbReference>
<proteinExistence type="predicted"/>
<feature type="region of interest" description="Disordered" evidence="6">
    <location>
        <begin position="772"/>
        <end position="826"/>
    </location>
</feature>
<accession>A0AAV0BVB3</accession>
<evidence type="ECO:0000256" key="1">
    <source>
        <dbReference type="ARBA" id="ARBA00022670"/>
    </source>
</evidence>
<evidence type="ECO:0000256" key="5">
    <source>
        <dbReference type="PROSITE-ProRule" id="PRU00047"/>
    </source>
</evidence>
<dbReference type="InterPro" id="IPR001584">
    <property type="entry name" value="Integrase_cat-core"/>
</dbReference>
<dbReference type="InterPro" id="IPR054722">
    <property type="entry name" value="PolX-like_BBD"/>
</dbReference>
<evidence type="ECO:0000256" key="2">
    <source>
        <dbReference type="ARBA" id="ARBA00022723"/>
    </source>
</evidence>
<dbReference type="PROSITE" id="PS50158">
    <property type="entry name" value="ZF_CCHC"/>
    <property type="match status" value="1"/>
</dbReference>
<dbReference type="Pfam" id="PF25597">
    <property type="entry name" value="SH3_retrovirus"/>
    <property type="match status" value="1"/>
</dbReference>
<feature type="compositionally biased region" description="Polar residues" evidence="6">
    <location>
        <begin position="808"/>
        <end position="819"/>
    </location>
</feature>
<evidence type="ECO:0000313" key="9">
    <source>
        <dbReference type="EMBL" id="CAH9050214.1"/>
    </source>
</evidence>
<keyword evidence="2" id="KW-0479">Metal-binding</keyword>
<evidence type="ECO:0000259" key="7">
    <source>
        <dbReference type="PROSITE" id="PS50158"/>
    </source>
</evidence>
<keyword evidence="10" id="KW-1185">Reference proteome</keyword>
<dbReference type="InterPro" id="IPR057670">
    <property type="entry name" value="SH3_retrovirus"/>
</dbReference>